<organism evidence="1 2">
    <name type="scientific">Pedobacter vanadiisoli</name>
    <dbReference type="NCBI Taxonomy" id="1761975"/>
    <lineage>
        <taxon>Bacteria</taxon>
        <taxon>Pseudomonadati</taxon>
        <taxon>Bacteroidota</taxon>
        <taxon>Sphingobacteriia</taxon>
        <taxon>Sphingobacteriales</taxon>
        <taxon>Sphingobacteriaceae</taxon>
        <taxon>Pedobacter</taxon>
    </lineage>
</organism>
<protein>
    <submittedName>
        <fullName evidence="1">Uncharacterized protein</fullName>
    </submittedName>
</protein>
<evidence type="ECO:0000313" key="1">
    <source>
        <dbReference type="EMBL" id="MFD2581073.1"/>
    </source>
</evidence>
<sequence>MYPIIISEIEKLTKSINDEDVNFFNEIANRYSFSSLIFQSKRGKLTLMRVERNFDTPLKILCIMKELNLKIDKKWENLFFE</sequence>
<evidence type="ECO:0000313" key="2">
    <source>
        <dbReference type="Proteomes" id="UP001597461"/>
    </source>
</evidence>
<reference evidence="2" key="1">
    <citation type="journal article" date="2019" name="Int. J. Syst. Evol. Microbiol.">
        <title>The Global Catalogue of Microorganisms (GCM) 10K type strain sequencing project: providing services to taxonomists for standard genome sequencing and annotation.</title>
        <authorList>
            <consortium name="The Broad Institute Genomics Platform"/>
            <consortium name="The Broad Institute Genome Sequencing Center for Infectious Disease"/>
            <person name="Wu L."/>
            <person name="Ma J."/>
        </authorList>
    </citation>
    <scope>NUCLEOTIDE SEQUENCE [LARGE SCALE GENOMIC DNA]</scope>
    <source>
        <strain evidence="2">KCTC 42866</strain>
    </source>
</reference>
<dbReference type="RefSeq" id="WP_379073895.1">
    <property type="nucleotide sequence ID" value="NZ_JBHULL010000002.1"/>
</dbReference>
<gene>
    <name evidence="1" type="ORF">ACFSR6_01130</name>
</gene>
<accession>A0ABW5MEK1</accession>
<dbReference type="EMBL" id="JBHULL010000002">
    <property type="protein sequence ID" value="MFD2581073.1"/>
    <property type="molecule type" value="Genomic_DNA"/>
</dbReference>
<comment type="caution">
    <text evidence="1">The sequence shown here is derived from an EMBL/GenBank/DDBJ whole genome shotgun (WGS) entry which is preliminary data.</text>
</comment>
<proteinExistence type="predicted"/>
<name>A0ABW5MEK1_9SPHI</name>
<dbReference type="Proteomes" id="UP001597461">
    <property type="component" value="Unassembled WGS sequence"/>
</dbReference>
<keyword evidence="2" id="KW-1185">Reference proteome</keyword>